<name>A0A6I1QIH7_PARAM</name>
<feature type="domain" description="Insertion element IS150 protein InsJ-like helix-turn-helix" evidence="2">
    <location>
        <begin position="63"/>
        <end position="115"/>
    </location>
</feature>
<evidence type="ECO:0000313" key="3">
    <source>
        <dbReference type="EMBL" id="MBB5429500.1"/>
    </source>
</evidence>
<keyword evidence="4" id="KW-1185">Reference proteome</keyword>
<dbReference type="Pfam" id="PF13518">
    <property type="entry name" value="HTH_28"/>
    <property type="match status" value="2"/>
</dbReference>
<dbReference type="EMBL" id="JACHDD010000029">
    <property type="protein sequence ID" value="MBB5429500.1"/>
    <property type="molecule type" value="Genomic_DNA"/>
</dbReference>
<protein>
    <submittedName>
        <fullName evidence="3">Transposase-like protein</fullName>
    </submittedName>
</protein>
<dbReference type="InterPro" id="IPR052057">
    <property type="entry name" value="IS150/IS1296_orfA-like"/>
</dbReference>
<dbReference type="SUPFAM" id="SSF48295">
    <property type="entry name" value="TrpR-like"/>
    <property type="match status" value="2"/>
</dbReference>
<dbReference type="AlphaFoldDB" id="A0A6I1QIH7"/>
<evidence type="ECO:0000313" key="4">
    <source>
        <dbReference type="Proteomes" id="UP000592780"/>
    </source>
</evidence>
<dbReference type="OrthoDB" id="9765502at2"/>
<reference evidence="3 4" key="1">
    <citation type="submission" date="2020-08" db="EMBL/GenBank/DDBJ databases">
        <title>Genomic Encyclopedia of Type Strains, Phase IV (KMG-V): Genome sequencing to study the core and pangenomes of soil and plant-associated prokaryotes.</title>
        <authorList>
            <person name="Whitman W."/>
        </authorList>
    </citation>
    <scope>NUCLEOTIDE SEQUENCE [LARGE SCALE GENOMIC DNA]</scope>
    <source>
        <strain evidence="3 4">JPY158</strain>
    </source>
</reference>
<evidence type="ECO:0000259" key="2">
    <source>
        <dbReference type="Pfam" id="PF13518"/>
    </source>
</evidence>
<dbReference type="InterPro" id="IPR010921">
    <property type="entry name" value="Trp_repressor/repl_initiator"/>
</dbReference>
<feature type="domain" description="Insertion element IS150 protein InsJ-like helix-turn-helix" evidence="2">
    <location>
        <begin position="8"/>
        <end position="56"/>
    </location>
</feature>
<dbReference type="Gene3D" id="1.10.10.10">
    <property type="entry name" value="Winged helix-like DNA-binding domain superfamily/Winged helix DNA-binding domain"/>
    <property type="match status" value="2"/>
</dbReference>
<proteinExistence type="inferred from homology"/>
<dbReference type="GO" id="GO:0043565">
    <property type="term" value="F:sequence-specific DNA binding"/>
    <property type="evidence" value="ECO:0007669"/>
    <property type="project" value="InterPro"/>
</dbReference>
<dbReference type="PANTHER" id="PTHR33795:SF1">
    <property type="entry name" value="INSERTION ELEMENT IS150 PROTEIN INSJ"/>
    <property type="match status" value="1"/>
</dbReference>
<dbReference type="InterPro" id="IPR055247">
    <property type="entry name" value="InsJ-like_HTH"/>
</dbReference>
<evidence type="ECO:0000256" key="1">
    <source>
        <dbReference type="ARBA" id="ARBA00038232"/>
    </source>
</evidence>
<dbReference type="PANTHER" id="PTHR33795">
    <property type="entry name" value="INSERTION ELEMENT IS150 PROTEIN INSJ"/>
    <property type="match status" value="1"/>
</dbReference>
<dbReference type="InterPro" id="IPR036388">
    <property type="entry name" value="WH-like_DNA-bd_sf"/>
</dbReference>
<accession>A0A6I1QIH7</accession>
<gene>
    <name evidence="3" type="ORF">HDG40_007697</name>
</gene>
<dbReference type="Proteomes" id="UP000592780">
    <property type="component" value="Unassembled WGS sequence"/>
</dbReference>
<sequence length="186" mass="21544">MAKHDKRFKLKLIKTYLRGGIGLPVLAARHGIDYSMLRRWVDAYRLHGDAALCPKRSQYGVHFRLKVLRRMSRDGLSLREVTALYDIRDPARVSQWARLYDEGGIDALMPRRRGRTKKCPRPGLTCLLKRNLPMRDHAKNYSRSSCICARRWRTEKMYGPPRLCEQALSNEAVCVNVSGLSRVSRF</sequence>
<comment type="similarity">
    <text evidence="1">Belongs to the IS150/IS1296 orfA family.</text>
</comment>
<dbReference type="RefSeq" id="WP_084598407.1">
    <property type="nucleotide sequence ID" value="NZ_JACHDD010000029.1"/>
</dbReference>
<comment type="caution">
    <text evidence="3">The sequence shown here is derived from an EMBL/GenBank/DDBJ whole genome shotgun (WGS) entry which is preliminary data.</text>
</comment>
<organism evidence="3 4">
    <name type="scientific">Paraburkholderia atlantica</name>
    <dbReference type="NCBI Taxonomy" id="2654982"/>
    <lineage>
        <taxon>Bacteria</taxon>
        <taxon>Pseudomonadati</taxon>
        <taxon>Pseudomonadota</taxon>
        <taxon>Betaproteobacteria</taxon>
        <taxon>Burkholderiales</taxon>
        <taxon>Burkholderiaceae</taxon>
        <taxon>Paraburkholderia</taxon>
    </lineage>
</organism>